<accession>A0A5C6TVC3</accession>
<dbReference type="SUPFAM" id="SSF55486">
    <property type="entry name" value="Metalloproteases ('zincins'), catalytic domain"/>
    <property type="match status" value="1"/>
</dbReference>
<dbReference type="Gene3D" id="3.30.2010.30">
    <property type="match status" value="1"/>
</dbReference>
<dbReference type="InterPro" id="IPR038438">
    <property type="entry name" value="PepN_Ig-like_sf"/>
</dbReference>
<dbReference type="PRINTS" id="PR00756">
    <property type="entry name" value="ALADIPTASE"/>
</dbReference>
<dbReference type="InterPro" id="IPR001930">
    <property type="entry name" value="Peptidase_M1"/>
</dbReference>
<keyword evidence="10" id="KW-0862">Zinc</keyword>
<evidence type="ECO:0000256" key="5">
    <source>
        <dbReference type="ARBA" id="ARBA00015611"/>
    </source>
</evidence>
<feature type="domain" description="Peptidase M1 alanyl aminopeptidase Ig-like fold" evidence="14">
    <location>
        <begin position="449"/>
        <end position="540"/>
    </location>
</feature>
<dbReference type="CDD" id="cd09600">
    <property type="entry name" value="M1_APN"/>
    <property type="match status" value="1"/>
</dbReference>
<dbReference type="Gene3D" id="2.60.40.1840">
    <property type="match status" value="1"/>
</dbReference>
<evidence type="ECO:0000259" key="14">
    <source>
        <dbReference type="Pfam" id="PF11940"/>
    </source>
</evidence>
<dbReference type="GO" id="GO:0016285">
    <property type="term" value="F:alanyl aminopeptidase activity"/>
    <property type="evidence" value="ECO:0007669"/>
    <property type="project" value="UniProtKB-EC"/>
</dbReference>
<comment type="catalytic activity">
    <reaction evidence="1">
        <text>Release of an N-terminal amino acid, Xaa-|-Yaa- from a peptide, amide or arylamide. Xaa is preferably Ala, but may be most amino acids including Pro (slow action). When a terminal hydrophobic residue is followed by a prolyl residue, the two may be released as an intact Xaa-Pro dipeptide.</text>
        <dbReference type="EC" id="3.4.11.2"/>
    </reaction>
</comment>
<dbReference type="Gene3D" id="2.60.40.1730">
    <property type="entry name" value="tricorn interacting facor f3 domain"/>
    <property type="match status" value="1"/>
</dbReference>
<dbReference type="EC" id="3.4.11.2" evidence="4 12"/>
<feature type="domain" description="Peptidase M1 alanyl aminopeptidase C-terminal" evidence="15">
    <location>
        <begin position="546"/>
        <end position="860"/>
    </location>
</feature>
<name>A0A5C6TVC3_9SPHN</name>
<feature type="domain" description="Aminopeptidase N-like N-terminal" evidence="16">
    <location>
        <begin position="65"/>
        <end position="191"/>
    </location>
</feature>
<feature type="domain" description="Peptidase M1 membrane alanine aminopeptidase" evidence="13">
    <location>
        <begin position="231"/>
        <end position="441"/>
    </location>
</feature>
<keyword evidence="6 17" id="KW-0031">Aminopeptidase</keyword>
<dbReference type="RefSeq" id="WP_147043054.1">
    <property type="nucleotide sequence ID" value="NZ_BAABIR010000003.1"/>
</dbReference>
<dbReference type="Pfam" id="PF01433">
    <property type="entry name" value="Peptidase_M1"/>
    <property type="match status" value="1"/>
</dbReference>
<protein>
    <recommendedName>
        <fullName evidence="5 12">Aminopeptidase N</fullName>
        <ecNumber evidence="4 12">3.4.11.2</ecNumber>
    </recommendedName>
</protein>
<dbReference type="Pfam" id="PF17432">
    <property type="entry name" value="DUF3458_C"/>
    <property type="match status" value="1"/>
</dbReference>
<evidence type="ECO:0000313" key="17">
    <source>
        <dbReference type="EMBL" id="TXC63648.1"/>
    </source>
</evidence>
<dbReference type="InterPro" id="IPR027268">
    <property type="entry name" value="Peptidase_M4/M1_CTD_sf"/>
</dbReference>
<dbReference type="SUPFAM" id="SSF63737">
    <property type="entry name" value="Leukotriene A4 hydrolase N-terminal domain"/>
    <property type="match status" value="1"/>
</dbReference>
<dbReference type="InterPro" id="IPR012779">
    <property type="entry name" value="Peptidase_M1_pepN"/>
</dbReference>
<evidence type="ECO:0000256" key="8">
    <source>
        <dbReference type="ARBA" id="ARBA00022723"/>
    </source>
</evidence>
<evidence type="ECO:0000256" key="4">
    <source>
        <dbReference type="ARBA" id="ARBA00012564"/>
    </source>
</evidence>
<dbReference type="Pfam" id="PF17900">
    <property type="entry name" value="Peptidase_M1_N"/>
    <property type="match status" value="1"/>
</dbReference>
<dbReference type="PANTHER" id="PTHR46322:SF1">
    <property type="entry name" value="PUROMYCIN-SENSITIVE AMINOPEPTIDASE"/>
    <property type="match status" value="1"/>
</dbReference>
<keyword evidence="11" id="KW-0482">Metalloprotease</keyword>
<dbReference type="AlphaFoldDB" id="A0A5C6TVC3"/>
<dbReference type="InterPro" id="IPR045357">
    <property type="entry name" value="Aminopeptidase_N-like_N"/>
</dbReference>
<evidence type="ECO:0000256" key="7">
    <source>
        <dbReference type="ARBA" id="ARBA00022670"/>
    </source>
</evidence>
<evidence type="ECO:0000259" key="16">
    <source>
        <dbReference type="Pfam" id="PF17900"/>
    </source>
</evidence>
<dbReference type="Gene3D" id="1.10.390.10">
    <property type="entry name" value="Neutral Protease Domain 2"/>
    <property type="match status" value="1"/>
</dbReference>
<keyword evidence="9 17" id="KW-0378">Hydrolase</keyword>
<gene>
    <name evidence="17" type="primary">pepN</name>
    <name evidence="17" type="ORF">FRZ32_08230</name>
</gene>
<dbReference type="InterPro" id="IPR024601">
    <property type="entry name" value="Peptidase_M1_pepN_C"/>
</dbReference>
<evidence type="ECO:0000256" key="9">
    <source>
        <dbReference type="ARBA" id="ARBA00022801"/>
    </source>
</evidence>
<comment type="cofactor">
    <cofactor evidence="2">
        <name>Zn(2+)</name>
        <dbReference type="ChEBI" id="CHEBI:29105"/>
    </cofactor>
</comment>
<proteinExistence type="inferred from homology"/>
<dbReference type="EMBL" id="VOQQ01000001">
    <property type="protein sequence ID" value="TXC63648.1"/>
    <property type="molecule type" value="Genomic_DNA"/>
</dbReference>
<dbReference type="PANTHER" id="PTHR46322">
    <property type="entry name" value="PUROMYCIN-SENSITIVE AMINOPEPTIDASE"/>
    <property type="match status" value="1"/>
</dbReference>
<evidence type="ECO:0000256" key="11">
    <source>
        <dbReference type="ARBA" id="ARBA00023049"/>
    </source>
</evidence>
<dbReference type="Proteomes" id="UP000321249">
    <property type="component" value="Unassembled WGS sequence"/>
</dbReference>
<dbReference type="InterPro" id="IPR042097">
    <property type="entry name" value="Aminopeptidase_N-like_N_sf"/>
</dbReference>
<dbReference type="OrthoDB" id="100605at2"/>
<dbReference type="Gene3D" id="1.25.50.10">
    <property type="entry name" value="Peptidase M1, alanyl aminopeptidase, C-terminal domain"/>
    <property type="match status" value="1"/>
</dbReference>
<sequence>MLDVNKTTGAPPVIRREDYSPPDWLVPDISLDFRLGAERTIVRATLQVRRNGSHRRPLLLNSEVEAIHRVTLNGEPVNYWYEDQVLRVPIEGESATVETEVRIAPRANTQLMGLYESNAMLCTQCEAQGFRRITPFPDRPDVLSRYKLRMSGDKALYPVLLANGDLVASGEGEGGTHWAEWHDPFPKPCYLFAMVAGDLVANRDTFTTMSGRKVDLGIWVRAGDLPKTAHAMASLKAAMKWDEEVYGREYDLDIFNIVAVDDFNFGAMENKGLNIFNSRYVLADPDTATDADYDAIAGVVAHEYFHNWSGDRVTCRDWFQLSLKEGFTVFRDQSFSADMGSHAVKRIEDVKMLRAAQFPEDAGPLAHPVRPDSYIEISNFYTATVYNKGAEVIRMMHTILGPERFRAGTDLYFSRHDGQAVTCEDFVKAMEDASGVDLSHFRLWYSQAGTPRIKARLVNRTEGVHVALEQEVPPTPGQPVKQPMPIPLRIALLDEATGRPTDERLIVLDKASDEIALDGAPARPVLSINRDFSAPVIVETDRSAVDLAFLSAHDDDPFARYEAMQQLMLDTLTAAVSTGGADHAPVIEAVRQTLTDANLDPAFIAEAVLLPSESFIGDRMAVVDPEAIRARREALRADLGRTLEPLWRDAYRAHVANRYAYNPAAKGARRLKTIALGYIAATGAPDAAALAKRQYDESDNMTDRQGALGVLVNGYSAERDAALQAFYERYRTNGLVLDKWFTTQALSTRDDVLDQVEALAGHPDFTLANPNRLRSLVAAFSVNQRAFHDASGRGYRFLADMILAEDKLNPQTAAKLVPPLGRWRRFDEGRAALMRAELERMVATPGLSKDVFEQASKSLA</sequence>
<organism evidence="17 18">
    <name type="scientific">Allosphingosinicella ginsenosidimutans</name>
    <dbReference type="NCBI Taxonomy" id="1176539"/>
    <lineage>
        <taxon>Bacteria</taxon>
        <taxon>Pseudomonadati</taxon>
        <taxon>Pseudomonadota</taxon>
        <taxon>Alphaproteobacteria</taxon>
        <taxon>Sphingomonadales</taxon>
        <taxon>Sphingomonadaceae</taxon>
        <taxon>Allosphingosinicella</taxon>
    </lineage>
</organism>
<dbReference type="Pfam" id="PF11940">
    <property type="entry name" value="DUF3458"/>
    <property type="match status" value="1"/>
</dbReference>
<evidence type="ECO:0000256" key="6">
    <source>
        <dbReference type="ARBA" id="ARBA00022438"/>
    </source>
</evidence>
<keyword evidence="18" id="KW-1185">Reference proteome</keyword>
<dbReference type="GO" id="GO:0008270">
    <property type="term" value="F:zinc ion binding"/>
    <property type="evidence" value="ECO:0007669"/>
    <property type="project" value="InterPro"/>
</dbReference>
<evidence type="ECO:0000259" key="13">
    <source>
        <dbReference type="Pfam" id="PF01433"/>
    </source>
</evidence>
<evidence type="ECO:0000256" key="10">
    <source>
        <dbReference type="ARBA" id="ARBA00022833"/>
    </source>
</evidence>
<evidence type="ECO:0000256" key="1">
    <source>
        <dbReference type="ARBA" id="ARBA00000098"/>
    </source>
</evidence>
<evidence type="ECO:0000259" key="15">
    <source>
        <dbReference type="Pfam" id="PF17432"/>
    </source>
</evidence>
<keyword evidence="7" id="KW-0645">Protease</keyword>
<evidence type="ECO:0000256" key="2">
    <source>
        <dbReference type="ARBA" id="ARBA00001947"/>
    </source>
</evidence>
<dbReference type="InterPro" id="IPR014782">
    <property type="entry name" value="Peptidase_M1_dom"/>
</dbReference>
<evidence type="ECO:0000313" key="18">
    <source>
        <dbReference type="Proteomes" id="UP000321249"/>
    </source>
</evidence>
<reference evidence="17 18" key="1">
    <citation type="journal article" date="2015" name="J. Microbiol.">
        <title>Sphingosinicella ginsenosidimutans sp. nov., with ginsenoside converting activity.</title>
        <authorList>
            <person name="Kim J.K."/>
            <person name="Kang M.S."/>
            <person name="Park S.C."/>
            <person name="Kim K.M."/>
            <person name="Choi K."/>
            <person name="Yoon M.H."/>
            <person name="Im W.T."/>
        </authorList>
    </citation>
    <scope>NUCLEOTIDE SEQUENCE [LARGE SCALE GENOMIC DNA]</scope>
    <source>
        <strain evidence="17 18">BS-11</strain>
    </source>
</reference>
<keyword evidence="8" id="KW-0479">Metal-binding</keyword>
<dbReference type="FunFam" id="1.10.390.10:FF:000002">
    <property type="entry name" value="Aminopeptidase N"/>
    <property type="match status" value="1"/>
</dbReference>
<comment type="caution">
    <text evidence="17">The sequence shown here is derived from an EMBL/GenBank/DDBJ whole genome shotgun (WGS) entry which is preliminary data.</text>
</comment>
<dbReference type="NCBIfam" id="TIGR02414">
    <property type="entry name" value="pepN_proteo"/>
    <property type="match status" value="1"/>
</dbReference>
<dbReference type="InterPro" id="IPR035414">
    <property type="entry name" value="Peptidase_M1_pepN_Ig-like"/>
</dbReference>
<dbReference type="GO" id="GO:0008237">
    <property type="term" value="F:metallopeptidase activity"/>
    <property type="evidence" value="ECO:0007669"/>
    <property type="project" value="UniProtKB-UniRule"/>
</dbReference>
<dbReference type="InterPro" id="IPR037144">
    <property type="entry name" value="Peptidase_M1_pepN_C_sf"/>
</dbReference>
<comment type="similarity">
    <text evidence="3">Belongs to the peptidase M1 family.</text>
</comment>
<evidence type="ECO:0000256" key="12">
    <source>
        <dbReference type="NCBIfam" id="TIGR02414"/>
    </source>
</evidence>
<dbReference type="GO" id="GO:0006508">
    <property type="term" value="P:proteolysis"/>
    <property type="evidence" value="ECO:0007669"/>
    <property type="project" value="UniProtKB-UniRule"/>
</dbReference>
<dbReference type="FunFam" id="3.30.2010.30:FF:000002">
    <property type="entry name" value="Putative aminopeptidase N"/>
    <property type="match status" value="1"/>
</dbReference>
<evidence type="ECO:0000256" key="3">
    <source>
        <dbReference type="ARBA" id="ARBA00010136"/>
    </source>
</evidence>